<dbReference type="RefSeq" id="WP_184126519.1">
    <property type="nucleotide sequence ID" value="NZ_JAUTAS010000001.1"/>
</dbReference>
<keyword evidence="1" id="KW-1133">Transmembrane helix</keyword>
<evidence type="ECO:0008006" key="4">
    <source>
        <dbReference type="Google" id="ProtNLM"/>
    </source>
</evidence>
<dbReference type="EMBL" id="JAUTAS010000001">
    <property type="protein sequence ID" value="MDQ1108013.1"/>
    <property type="molecule type" value="Genomic_DNA"/>
</dbReference>
<keyword evidence="1" id="KW-0472">Membrane</keyword>
<gene>
    <name evidence="2" type="ORF">QE424_001172</name>
</gene>
<comment type="caution">
    <text evidence="2">The sequence shown here is derived from an EMBL/GenBank/DDBJ whole genome shotgun (WGS) entry which is preliminary data.</text>
</comment>
<feature type="transmembrane region" description="Helical" evidence="1">
    <location>
        <begin position="63"/>
        <end position="82"/>
    </location>
</feature>
<evidence type="ECO:0000313" key="3">
    <source>
        <dbReference type="Proteomes" id="UP001226084"/>
    </source>
</evidence>
<feature type="transmembrane region" description="Helical" evidence="1">
    <location>
        <begin position="102"/>
        <end position="124"/>
    </location>
</feature>
<keyword evidence="1" id="KW-0812">Transmembrane</keyword>
<evidence type="ECO:0000313" key="2">
    <source>
        <dbReference type="EMBL" id="MDQ1108013.1"/>
    </source>
</evidence>
<evidence type="ECO:0000256" key="1">
    <source>
        <dbReference type="SAM" id="Phobius"/>
    </source>
</evidence>
<organism evidence="2 3">
    <name type="scientific">Stenotrophomonas rhizophila</name>
    <dbReference type="NCBI Taxonomy" id="216778"/>
    <lineage>
        <taxon>Bacteria</taxon>
        <taxon>Pseudomonadati</taxon>
        <taxon>Pseudomonadota</taxon>
        <taxon>Gammaproteobacteria</taxon>
        <taxon>Lysobacterales</taxon>
        <taxon>Lysobacteraceae</taxon>
        <taxon>Stenotrophomonas</taxon>
    </lineage>
</organism>
<feature type="transmembrane region" description="Helical" evidence="1">
    <location>
        <begin position="6"/>
        <end position="29"/>
    </location>
</feature>
<accession>A0AAP5AI75</accession>
<reference evidence="2" key="1">
    <citation type="submission" date="2023-07" db="EMBL/GenBank/DDBJ databases">
        <title>Functional and genomic diversity of the sorghum phyllosphere microbiome.</title>
        <authorList>
            <person name="Shade A."/>
        </authorList>
    </citation>
    <scope>NUCLEOTIDE SEQUENCE</scope>
    <source>
        <strain evidence="2">SORGH_AS_0457</strain>
    </source>
</reference>
<name>A0AAP5AI75_9GAMM</name>
<dbReference type="Proteomes" id="UP001226084">
    <property type="component" value="Unassembled WGS sequence"/>
</dbReference>
<sequence>MAEFLTVALAFPTLPYSIVLAFAMVYWLLAACGVVDDGIGGDGVDLELGDDGLHGLSGMFARLGLGGAPVMLVIALLAFFGWTATYFVHLFLLQPLPAPMRWLAGSATAVLALVPAVPVTAWLLRPIRRLLLRLRPVPQRSLLGRVGVVASPQVTGEAGHATVDDGGAGLILQVRVRDGVPLPRGERIVLLDYLPETNHYLVAREHGHPALSFQDSLIPGDKEIHR</sequence>
<protein>
    <recommendedName>
        <fullName evidence="4">DUF1449 domain-containing protein</fullName>
    </recommendedName>
</protein>
<proteinExistence type="predicted"/>
<dbReference type="AlphaFoldDB" id="A0AAP5AI75"/>